<reference evidence="3 4" key="1">
    <citation type="submission" date="2016-10" db="EMBL/GenBank/DDBJ databases">
        <authorList>
            <person name="Varghese N."/>
            <person name="Submissions S."/>
        </authorList>
    </citation>
    <scope>NUCLEOTIDE SEQUENCE [LARGE SCALE GENOMIC DNA]</scope>
    <source>
        <strain evidence="3 4">DSM 18839</strain>
    </source>
</reference>
<keyword evidence="4" id="KW-1185">Reference proteome</keyword>
<name>A0A8G2EWI3_9PROT</name>
<dbReference type="Pfam" id="PF06381">
    <property type="entry name" value="Phage_portal_3"/>
    <property type="match status" value="1"/>
</dbReference>
<evidence type="ECO:0000313" key="4">
    <source>
        <dbReference type="Proteomes" id="UP000198615"/>
    </source>
</evidence>
<protein>
    <recommendedName>
        <fullName evidence="2">Anti-CBASS protein Acb1-like N-terminal domain-containing protein</fullName>
    </recommendedName>
</protein>
<evidence type="ECO:0000313" key="3">
    <source>
        <dbReference type="EMBL" id="SDF83396.1"/>
    </source>
</evidence>
<feature type="domain" description="Anti-CBASS protein Acb1-like N-terminal" evidence="2">
    <location>
        <begin position="55"/>
        <end position="406"/>
    </location>
</feature>
<gene>
    <name evidence="3" type="ORF">SAMN05660686_02464</name>
</gene>
<sequence>MADLNVMQALSMVTQRLRLAWYGQSALFDGRRKVWDSLGYPGLRERTAEFYWFRYKYQDIARRIVRAPADGTWQKPPVVQEDPDPEVSTPFEQAWETLQKRLHVYAMCKRADRIAGIGRYGVILLGVRDGRNLDQPMGTLSNESDVLYLSVYGEPHAKVAAWNNNPKSDRFGRPELYDIHLAADVQGGGFKTFFQSVATTRVHWTRIIHIADELDEDDIFGTPRLEAVMNRLIDIEKIVGGTGEMYWNGANRGIQWDVDKDAKFTDDDYQRLETQISEYLDGLRRMVKTQGVTANVLASNQPEPQEALQACIALIAGTTGIPQRILIGTEAGKLGSTQDERAWTNRIEERRENFAEPFILQELINRLIVAKALPAPAAGYSAGWPKLQAMNASERAQVGQRLANAAKSFADAEEKGNNPITAGEFREQIGLPALPPSKPQATPE</sequence>
<evidence type="ECO:0000256" key="1">
    <source>
        <dbReference type="SAM" id="MobiDB-lite"/>
    </source>
</evidence>
<dbReference type="AlphaFoldDB" id="A0A8G2EWI3"/>
<dbReference type="RefSeq" id="WP_093150656.1">
    <property type="nucleotide sequence ID" value="NZ_FNBW01000007.1"/>
</dbReference>
<proteinExistence type="predicted"/>
<dbReference type="OrthoDB" id="7440425at2"/>
<organism evidence="3 4">
    <name type="scientific">Thalassobaculum litoreum DSM 18839</name>
    <dbReference type="NCBI Taxonomy" id="1123362"/>
    <lineage>
        <taxon>Bacteria</taxon>
        <taxon>Pseudomonadati</taxon>
        <taxon>Pseudomonadota</taxon>
        <taxon>Alphaproteobacteria</taxon>
        <taxon>Rhodospirillales</taxon>
        <taxon>Thalassobaculaceae</taxon>
        <taxon>Thalassobaculum</taxon>
    </lineage>
</organism>
<evidence type="ECO:0000259" key="2">
    <source>
        <dbReference type="Pfam" id="PF06381"/>
    </source>
</evidence>
<accession>A0A8G2EWI3</accession>
<dbReference type="Proteomes" id="UP000198615">
    <property type="component" value="Unassembled WGS sequence"/>
</dbReference>
<feature type="region of interest" description="Disordered" evidence="1">
    <location>
        <begin position="407"/>
        <end position="444"/>
    </location>
</feature>
<comment type="caution">
    <text evidence="3">The sequence shown here is derived from an EMBL/GenBank/DDBJ whole genome shotgun (WGS) entry which is preliminary data.</text>
</comment>
<dbReference type="EMBL" id="FNBW01000007">
    <property type="protein sequence ID" value="SDF83396.1"/>
    <property type="molecule type" value="Genomic_DNA"/>
</dbReference>
<dbReference type="InterPro" id="IPR024459">
    <property type="entry name" value="Acb1-like_N"/>
</dbReference>